<organism evidence="2 3">
    <name type="scientific">Virgibacillus profundi</name>
    <dbReference type="NCBI Taxonomy" id="2024555"/>
    <lineage>
        <taxon>Bacteria</taxon>
        <taxon>Bacillati</taxon>
        <taxon>Bacillota</taxon>
        <taxon>Bacilli</taxon>
        <taxon>Bacillales</taxon>
        <taxon>Bacillaceae</taxon>
        <taxon>Virgibacillus</taxon>
    </lineage>
</organism>
<dbReference type="Proteomes" id="UP000218887">
    <property type="component" value="Unassembled WGS sequence"/>
</dbReference>
<dbReference type="InterPro" id="IPR011335">
    <property type="entry name" value="Restrct_endonuc-II-like"/>
</dbReference>
<dbReference type="Pfam" id="PF05685">
    <property type="entry name" value="Uma2"/>
    <property type="match status" value="1"/>
</dbReference>
<sequence length="188" mass="21611">MTYKEYITWNEEERCEVLDGKIISMAPSPIPEHQDISMQLSIEIGTYLRGKTCKTFAAPIDVYLFQDSNKKWIDENVRNWLIPDLIVVCDPNKIKQNKILGAPDFVVEIISPSSAKIDRLDKRLAYQRAGVKEYWIIDPANQIIEVYLLKGQTLELNNVYNRGDFVSVQVLESLTIDTTILFPERTGN</sequence>
<keyword evidence="3" id="KW-1185">Reference proteome</keyword>
<dbReference type="RefSeq" id="WP_095656968.1">
    <property type="nucleotide sequence ID" value="NZ_NPOA01000015.1"/>
</dbReference>
<name>A0A2A2IA90_9BACI</name>
<comment type="caution">
    <text evidence="2">The sequence shown here is derived from an EMBL/GenBank/DDBJ whole genome shotgun (WGS) entry which is preliminary data.</text>
</comment>
<evidence type="ECO:0000259" key="1">
    <source>
        <dbReference type="Pfam" id="PF05685"/>
    </source>
</evidence>
<feature type="domain" description="Putative restriction endonuclease" evidence="1">
    <location>
        <begin position="5"/>
        <end position="177"/>
    </location>
</feature>
<dbReference type="PANTHER" id="PTHR36558">
    <property type="entry name" value="GLR1098 PROTEIN"/>
    <property type="match status" value="1"/>
</dbReference>
<dbReference type="SUPFAM" id="SSF52980">
    <property type="entry name" value="Restriction endonuclease-like"/>
    <property type="match status" value="1"/>
</dbReference>
<evidence type="ECO:0000313" key="2">
    <source>
        <dbReference type="EMBL" id="PAV28040.1"/>
    </source>
</evidence>
<dbReference type="GO" id="GO:0004519">
    <property type="term" value="F:endonuclease activity"/>
    <property type="evidence" value="ECO:0007669"/>
    <property type="project" value="UniProtKB-KW"/>
</dbReference>
<keyword evidence="2" id="KW-0378">Hydrolase</keyword>
<gene>
    <name evidence="2" type="ORF">CIL05_18175</name>
</gene>
<dbReference type="EMBL" id="NPOA01000015">
    <property type="protein sequence ID" value="PAV28040.1"/>
    <property type="molecule type" value="Genomic_DNA"/>
</dbReference>
<dbReference type="InterPro" id="IPR008538">
    <property type="entry name" value="Uma2"/>
</dbReference>
<protein>
    <submittedName>
        <fullName evidence="2">Endonuclease</fullName>
    </submittedName>
</protein>
<proteinExistence type="predicted"/>
<keyword evidence="2" id="KW-0540">Nuclease</keyword>
<dbReference type="OrthoDB" id="9808428at2"/>
<dbReference type="AlphaFoldDB" id="A0A2A2IA90"/>
<evidence type="ECO:0000313" key="3">
    <source>
        <dbReference type="Proteomes" id="UP000218887"/>
    </source>
</evidence>
<keyword evidence="2" id="KW-0255">Endonuclease</keyword>
<dbReference type="InterPro" id="IPR012296">
    <property type="entry name" value="Nuclease_put_TT1808"/>
</dbReference>
<dbReference type="Gene3D" id="3.90.1570.10">
    <property type="entry name" value="tt1808, chain A"/>
    <property type="match status" value="1"/>
</dbReference>
<accession>A0A2A2IA90</accession>
<reference evidence="2 3" key="1">
    <citation type="submission" date="2017-08" db="EMBL/GenBank/DDBJ databases">
        <title>Virgibacillus indicus sp. nov. and Virgibacillus profoundi sp. nov, two moderately halophilic bacteria isolated from marine sediment by using the Microfluidic Streak Plate.</title>
        <authorList>
            <person name="Xu B."/>
            <person name="Hu B."/>
            <person name="Wang J."/>
            <person name="Zhu Y."/>
            <person name="Huang L."/>
            <person name="Du W."/>
            <person name="Huang Y."/>
        </authorList>
    </citation>
    <scope>NUCLEOTIDE SEQUENCE [LARGE SCALE GENOMIC DNA]</scope>
    <source>
        <strain evidence="2 3">IO3-P3-H5</strain>
    </source>
</reference>
<dbReference type="CDD" id="cd06260">
    <property type="entry name" value="DUF820-like"/>
    <property type="match status" value="1"/>
</dbReference>
<dbReference type="PANTHER" id="PTHR36558:SF1">
    <property type="entry name" value="RESTRICTION ENDONUCLEASE DOMAIN-CONTAINING PROTEIN-RELATED"/>
    <property type="match status" value="1"/>
</dbReference>